<evidence type="ECO:0000313" key="1">
    <source>
        <dbReference type="EMBL" id="CAH2065764.1"/>
    </source>
</evidence>
<organism evidence="1 2">
    <name type="scientific">Iphiclides podalirius</name>
    <name type="common">scarce swallowtail</name>
    <dbReference type="NCBI Taxonomy" id="110791"/>
    <lineage>
        <taxon>Eukaryota</taxon>
        <taxon>Metazoa</taxon>
        <taxon>Ecdysozoa</taxon>
        <taxon>Arthropoda</taxon>
        <taxon>Hexapoda</taxon>
        <taxon>Insecta</taxon>
        <taxon>Pterygota</taxon>
        <taxon>Neoptera</taxon>
        <taxon>Endopterygota</taxon>
        <taxon>Lepidoptera</taxon>
        <taxon>Glossata</taxon>
        <taxon>Ditrysia</taxon>
        <taxon>Papilionoidea</taxon>
        <taxon>Papilionidae</taxon>
        <taxon>Papilioninae</taxon>
        <taxon>Iphiclides</taxon>
    </lineage>
</organism>
<reference evidence="1" key="1">
    <citation type="submission" date="2022-03" db="EMBL/GenBank/DDBJ databases">
        <authorList>
            <person name="Martin H S."/>
        </authorList>
    </citation>
    <scope>NUCLEOTIDE SEQUENCE</scope>
</reference>
<gene>
    <name evidence="1" type="ORF">IPOD504_LOCUS13123</name>
</gene>
<dbReference type="Proteomes" id="UP000837857">
    <property type="component" value="Chromosome 4"/>
</dbReference>
<dbReference type="EMBL" id="OW152816">
    <property type="protein sequence ID" value="CAH2065764.1"/>
    <property type="molecule type" value="Genomic_DNA"/>
</dbReference>
<keyword evidence="2" id="KW-1185">Reference proteome</keyword>
<name>A0ABN8IS48_9NEOP</name>
<sequence length="100" mass="11637">MKRGRAALRDIAVPFQRTEYREATLYGHVGEIAERSTVLGRPLWKWRRHVDLDTDRCILHARRQTLHRLEWRRSVIFFGSIETMSRAVTAALGLHGLNEG</sequence>
<proteinExistence type="predicted"/>
<protein>
    <recommendedName>
        <fullName evidence="3">Transposase</fullName>
    </recommendedName>
</protein>
<feature type="non-terminal residue" evidence="1">
    <location>
        <position position="1"/>
    </location>
</feature>
<evidence type="ECO:0008006" key="3">
    <source>
        <dbReference type="Google" id="ProtNLM"/>
    </source>
</evidence>
<accession>A0ABN8IS48</accession>
<evidence type="ECO:0000313" key="2">
    <source>
        <dbReference type="Proteomes" id="UP000837857"/>
    </source>
</evidence>